<sequence>MCTDFKGLHLKDGLHRISITGINRNKSEKLHYGRTLLLRWNPSGGIVTASWDSFFSSEYPLQYEVSAGTVQGGSDIVQWQKTRENQLIFSFDKEAIGPTGKDVFVSVCAISPSRLYETANAQILLTS</sequence>
<evidence type="ECO:0000313" key="1">
    <source>
        <dbReference type="EMBL" id="KAL3843246.1"/>
    </source>
</evidence>
<comment type="caution">
    <text evidence="1">The sequence shown here is derived from an EMBL/GenBank/DDBJ whole genome shotgun (WGS) entry which is preliminary data.</text>
</comment>
<name>A0ABD3U1H3_SINWO</name>
<gene>
    <name evidence="1" type="ORF">ACJMK2_021188</name>
</gene>
<keyword evidence="2" id="KW-1185">Reference proteome</keyword>
<evidence type="ECO:0000313" key="2">
    <source>
        <dbReference type="Proteomes" id="UP001634394"/>
    </source>
</evidence>
<dbReference type="EMBL" id="JBJQND010000017">
    <property type="protein sequence ID" value="KAL3843246.1"/>
    <property type="molecule type" value="Genomic_DNA"/>
</dbReference>
<protein>
    <submittedName>
        <fullName evidence="1">Uncharacterized protein</fullName>
    </submittedName>
</protein>
<reference evidence="1 2" key="1">
    <citation type="submission" date="2024-11" db="EMBL/GenBank/DDBJ databases">
        <title>Chromosome-level genome assembly of the freshwater bivalve Anodonta woodiana.</title>
        <authorList>
            <person name="Chen X."/>
        </authorList>
    </citation>
    <scope>NUCLEOTIDE SEQUENCE [LARGE SCALE GENOMIC DNA]</scope>
    <source>
        <strain evidence="1">MN2024</strain>
        <tissue evidence="1">Gills</tissue>
    </source>
</reference>
<dbReference type="Proteomes" id="UP001634394">
    <property type="component" value="Unassembled WGS sequence"/>
</dbReference>
<organism evidence="1 2">
    <name type="scientific">Sinanodonta woodiana</name>
    <name type="common">Chinese pond mussel</name>
    <name type="synonym">Anodonta woodiana</name>
    <dbReference type="NCBI Taxonomy" id="1069815"/>
    <lineage>
        <taxon>Eukaryota</taxon>
        <taxon>Metazoa</taxon>
        <taxon>Spiralia</taxon>
        <taxon>Lophotrochozoa</taxon>
        <taxon>Mollusca</taxon>
        <taxon>Bivalvia</taxon>
        <taxon>Autobranchia</taxon>
        <taxon>Heteroconchia</taxon>
        <taxon>Palaeoheterodonta</taxon>
        <taxon>Unionida</taxon>
        <taxon>Unionoidea</taxon>
        <taxon>Unionidae</taxon>
        <taxon>Unioninae</taxon>
        <taxon>Sinanodonta</taxon>
    </lineage>
</organism>
<accession>A0ABD3U1H3</accession>
<proteinExistence type="predicted"/>
<dbReference type="AlphaFoldDB" id="A0ABD3U1H3"/>